<feature type="non-terminal residue" evidence="2">
    <location>
        <position position="85"/>
    </location>
</feature>
<keyword evidence="3" id="KW-1185">Reference proteome</keyword>
<proteinExistence type="predicted"/>
<protein>
    <submittedName>
        <fullName evidence="2">Uncharacterized protein</fullName>
    </submittedName>
</protein>
<reference evidence="2 3" key="1">
    <citation type="submission" date="2024-05" db="EMBL/GenBank/DDBJ databases">
        <title>Genome sequencing and assembly of Indian major carp, Cirrhinus mrigala (Hamilton, 1822).</title>
        <authorList>
            <person name="Mohindra V."/>
            <person name="Chowdhury L.M."/>
            <person name="Lal K."/>
            <person name="Jena J.K."/>
        </authorList>
    </citation>
    <scope>NUCLEOTIDE SEQUENCE [LARGE SCALE GENOMIC DNA]</scope>
    <source>
        <strain evidence="2">CM1030</strain>
        <tissue evidence="2">Blood</tissue>
    </source>
</reference>
<evidence type="ECO:0000313" key="2">
    <source>
        <dbReference type="EMBL" id="KAL0162621.1"/>
    </source>
</evidence>
<evidence type="ECO:0000313" key="3">
    <source>
        <dbReference type="Proteomes" id="UP001529510"/>
    </source>
</evidence>
<feature type="compositionally biased region" description="Acidic residues" evidence="1">
    <location>
        <begin position="14"/>
        <end position="37"/>
    </location>
</feature>
<feature type="non-terminal residue" evidence="2">
    <location>
        <position position="1"/>
    </location>
</feature>
<dbReference type="EMBL" id="JAMKFB020000021">
    <property type="protein sequence ID" value="KAL0162621.1"/>
    <property type="molecule type" value="Genomic_DNA"/>
</dbReference>
<name>A0ABD0NNV4_CIRMR</name>
<dbReference type="Proteomes" id="UP001529510">
    <property type="component" value="Unassembled WGS sequence"/>
</dbReference>
<dbReference type="PANTHER" id="PTHR10145">
    <property type="entry name" value="TRANSCRIPTION ELONGATION FACTOR SPT6"/>
    <property type="match status" value="1"/>
</dbReference>
<dbReference type="PANTHER" id="PTHR10145:SF6">
    <property type="entry name" value="TRANSCRIPTION ELONGATION FACTOR SPT6"/>
    <property type="match status" value="1"/>
</dbReference>
<feature type="compositionally biased region" description="Basic and acidic residues" evidence="1">
    <location>
        <begin position="64"/>
        <end position="85"/>
    </location>
</feature>
<dbReference type="InterPro" id="IPR017072">
    <property type="entry name" value="TF_Spt6"/>
</dbReference>
<feature type="region of interest" description="Disordered" evidence="1">
    <location>
        <begin position="1"/>
        <end position="85"/>
    </location>
</feature>
<comment type="caution">
    <text evidence="2">The sequence shown here is derived from an EMBL/GenBank/DDBJ whole genome shotgun (WGS) entry which is preliminary data.</text>
</comment>
<dbReference type="Gene3D" id="1.10.150.850">
    <property type="entry name" value="Spt6, helix-hairpin-helix domain"/>
    <property type="match status" value="1"/>
</dbReference>
<accession>A0ABD0NNV4</accession>
<dbReference type="AlphaFoldDB" id="A0ABD0NNV4"/>
<sequence>ALQEAQEIFGGDFDFAEFDTEAYDHAEEEEEDQDDESWDRPKKQTKRRVGRRSIFEIYEPSELESSHMTDQDNEIRSTDMPERFQ</sequence>
<organism evidence="2 3">
    <name type="scientific">Cirrhinus mrigala</name>
    <name type="common">Mrigala</name>
    <dbReference type="NCBI Taxonomy" id="683832"/>
    <lineage>
        <taxon>Eukaryota</taxon>
        <taxon>Metazoa</taxon>
        <taxon>Chordata</taxon>
        <taxon>Craniata</taxon>
        <taxon>Vertebrata</taxon>
        <taxon>Euteleostomi</taxon>
        <taxon>Actinopterygii</taxon>
        <taxon>Neopterygii</taxon>
        <taxon>Teleostei</taxon>
        <taxon>Ostariophysi</taxon>
        <taxon>Cypriniformes</taxon>
        <taxon>Cyprinidae</taxon>
        <taxon>Labeoninae</taxon>
        <taxon>Labeonini</taxon>
        <taxon>Cirrhinus</taxon>
    </lineage>
</organism>
<gene>
    <name evidence="2" type="ORF">M9458_042017</name>
</gene>
<evidence type="ECO:0000256" key="1">
    <source>
        <dbReference type="SAM" id="MobiDB-lite"/>
    </source>
</evidence>